<evidence type="ECO:0000313" key="2">
    <source>
        <dbReference type="EMBL" id="NBI31182.1"/>
    </source>
</evidence>
<gene>
    <name evidence="2" type="ORF">ERL59_19805</name>
</gene>
<dbReference type="SMART" id="SM00530">
    <property type="entry name" value="HTH_XRE"/>
    <property type="match status" value="1"/>
</dbReference>
<dbReference type="CDD" id="cd00093">
    <property type="entry name" value="HTH_XRE"/>
    <property type="match status" value="1"/>
</dbReference>
<dbReference type="InterPro" id="IPR011990">
    <property type="entry name" value="TPR-like_helical_dom_sf"/>
</dbReference>
<organism evidence="2 3">
    <name type="scientific">Chengkuizengella marina</name>
    <dbReference type="NCBI Taxonomy" id="2507566"/>
    <lineage>
        <taxon>Bacteria</taxon>
        <taxon>Bacillati</taxon>
        <taxon>Bacillota</taxon>
        <taxon>Bacilli</taxon>
        <taxon>Bacillales</taxon>
        <taxon>Paenibacillaceae</taxon>
        <taxon>Chengkuizengella</taxon>
    </lineage>
</organism>
<protein>
    <submittedName>
        <fullName evidence="2">XRE family transcriptional regulator</fullName>
    </submittedName>
</protein>
<comment type="caution">
    <text evidence="2">The sequence shown here is derived from an EMBL/GenBank/DDBJ whole genome shotgun (WGS) entry which is preliminary data.</text>
</comment>
<accession>A0A6N9Q8K2</accession>
<proteinExistence type="predicted"/>
<dbReference type="PROSITE" id="PS50943">
    <property type="entry name" value="HTH_CROC1"/>
    <property type="match status" value="1"/>
</dbReference>
<evidence type="ECO:0000259" key="1">
    <source>
        <dbReference type="PROSITE" id="PS50943"/>
    </source>
</evidence>
<name>A0A6N9Q8K2_9BACL</name>
<dbReference type="SUPFAM" id="SSF47413">
    <property type="entry name" value="lambda repressor-like DNA-binding domains"/>
    <property type="match status" value="1"/>
</dbReference>
<keyword evidence="3" id="KW-1185">Reference proteome</keyword>
<evidence type="ECO:0000313" key="3">
    <source>
        <dbReference type="Proteomes" id="UP000448943"/>
    </source>
</evidence>
<reference evidence="2 3" key="1">
    <citation type="submission" date="2019-01" db="EMBL/GenBank/DDBJ databases">
        <title>Chengkuizengella sp. nov., isolated from deep-sea sediment of East Pacific Ocean.</title>
        <authorList>
            <person name="Yang J."/>
            <person name="Lai Q."/>
            <person name="Shao Z."/>
        </authorList>
    </citation>
    <scope>NUCLEOTIDE SEQUENCE [LARGE SCALE GENOMIC DNA]</scope>
    <source>
        <strain evidence="2 3">YPA3-1-1</strain>
    </source>
</reference>
<dbReference type="Pfam" id="PF13560">
    <property type="entry name" value="HTH_31"/>
    <property type="match status" value="1"/>
</dbReference>
<dbReference type="EMBL" id="SIJB01000065">
    <property type="protein sequence ID" value="NBI31182.1"/>
    <property type="molecule type" value="Genomic_DNA"/>
</dbReference>
<dbReference type="Gene3D" id="1.10.260.40">
    <property type="entry name" value="lambda repressor-like DNA-binding domains"/>
    <property type="match status" value="1"/>
</dbReference>
<dbReference type="Proteomes" id="UP000448943">
    <property type="component" value="Unassembled WGS sequence"/>
</dbReference>
<feature type="domain" description="HTH cro/C1-type" evidence="1">
    <location>
        <begin position="14"/>
        <end position="69"/>
    </location>
</feature>
<dbReference type="InterPro" id="IPR010982">
    <property type="entry name" value="Lambda_DNA-bd_dom_sf"/>
</dbReference>
<dbReference type="GO" id="GO:0003677">
    <property type="term" value="F:DNA binding"/>
    <property type="evidence" value="ECO:0007669"/>
    <property type="project" value="InterPro"/>
</dbReference>
<dbReference type="Gene3D" id="1.25.40.10">
    <property type="entry name" value="Tetratricopeptide repeat domain"/>
    <property type="match status" value="1"/>
</dbReference>
<dbReference type="AlphaFoldDB" id="A0A6N9Q8K2"/>
<dbReference type="OrthoDB" id="2508844at2"/>
<dbReference type="InterPro" id="IPR001387">
    <property type="entry name" value="Cro/C1-type_HTH"/>
</dbReference>
<sequence length="427" mass="49272">MITTKESSSLGELIRHYRKQAEMTLVQLEQLTNVDKASISRIESGQVKRPTLVTIQKIGFVLNIPYEKMIERYIEIEERAEVLFAILKKLIYLEKNYIITKVAMKALQSPFEDSVDLIEKLYDTVTKIDEPSIKLALYQVIIDYSRAHGIMPYIAKALLQTYLIERDDFTKLRSTYASGKGLLFFEDFLTSEEQGLMYYKLSVHAYNLCLFKESLDMGKKALHGTICDTRMKANTIFSICNSYYHLGDYKQTKEYLAKYKKFSLPEVKDNVNGIEAMLHLANGSHQLAISLLQENLRDCGDNALLHVVNLLFTLHLKTNNLSIIDELIQLEEKIFSITYVTPIKKSGLARYFRLKGDYYILTERTEEGINCYLEAASGYAKVDHIAEESECLRLIMNIHTQNKEAMDVFSTIKKLETYHDYKVKTLN</sequence>
<dbReference type="RefSeq" id="WP_160648003.1">
    <property type="nucleotide sequence ID" value="NZ_SIJB01000065.1"/>
</dbReference>